<dbReference type="PROSITE" id="PS51677">
    <property type="entry name" value="NODB"/>
    <property type="match status" value="1"/>
</dbReference>
<evidence type="ECO:0000313" key="5">
    <source>
        <dbReference type="Proteomes" id="UP001500707"/>
    </source>
</evidence>
<dbReference type="InterPro" id="IPR002509">
    <property type="entry name" value="NODB_dom"/>
</dbReference>
<sequence length="271" mass="30344">MVSILTMYSRGMPALIKKMKKPWAWLCAATALVVAASLVAFSQYVRLETTSPSAARAQATSTARTLSGGVDCREAKCVALTFDAGPSEHSARLLDILKEKEVPATFFLLGKRHIEKYPELVERMADEGHEVANHTWDHKRLTELEPDEIRDEIERPNKAIERIIGRRPTLMRPPQGRTDDTVHDICRELGMSEILWSVTAKDYKTDDSELIEQRVLDQTERDGIILLHDIYDGTVPAVPGIIDALKKRGFVFVTVPQLLAPGKAEPGKVYR</sequence>
<dbReference type="Proteomes" id="UP001500707">
    <property type="component" value="Unassembled WGS sequence"/>
</dbReference>
<dbReference type="Pfam" id="PF01522">
    <property type="entry name" value="Polysacc_deac_1"/>
    <property type="match status" value="1"/>
</dbReference>
<dbReference type="EMBL" id="BAABCE010000002">
    <property type="protein sequence ID" value="GAA3529192.1"/>
    <property type="molecule type" value="Genomic_DNA"/>
</dbReference>
<keyword evidence="2" id="KW-0378">Hydrolase</keyword>
<protein>
    <submittedName>
        <fullName evidence="4">Polysaccharide deacetylase family protein</fullName>
    </submittedName>
</protein>
<evidence type="ECO:0000256" key="1">
    <source>
        <dbReference type="ARBA" id="ARBA00022723"/>
    </source>
</evidence>
<dbReference type="PANTHER" id="PTHR10587:SF133">
    <property type="entry name" value="CHITIN DEACETYLASE 1-RELATED"/>
    <property type="match status" value="1"/>
</dbReference>
<evidence type="ECO:0000259" key="3">
    <source>
        <dbReference type="PROSITE" id="PS51677"/>
    </source>
</evidence>
<gene>
    <name evidence="4" type="ORF">GCM10022295_08860</name>
</gene>
<keyword evidence="1" id="KW-0479">Metal-binding</keyword>
<dbReference type="Gene3D" id="3.20.20.370">
    <property type="entry name" value="Glycoside hydrolase/deacetylase"/>
    <property type="match status" value="1"/>
</dbReference>
<dbReference type="PANTHER" id="PTHR10587">
    <property type="entry name" value="GLYCOSYL TRANSFERASE-RELATED"/>
    <property type="match status" value="1"/>
</dbReference>
<dbReference type="CDD" id="cd10917">
    <property type="entry name" value="CE4_NodB_like_6s_7s"/>
    <property type="match status" value="1"/>
</dbReference>
<name>A0ABP6V980_9ACTN</name>
<dbReference type="SUPFAM" id="SSF88713">
    <property type="entry name" value="Glycoside hydrolase/deacetylase"/>
    <property type="match status" value="1"/>
</dbReference>
<dbReference type="InterPro" id="IPR011330">
    <property type="entry name" value="Glyco_hydro/deAcase_b/a-brl"/>
</dbReference>
<evidence type="ECO:0000256" key="2">
    <source>
        <dbReference type="ARBA" id="ARBA00022801"/>
    </source>
</evidence>
<reference evidence="5" key="1">
    <citation type="journal article" date="2019" name="Int. J. Syst. Evol. Microbiol.">
        <title>The Global Catalogue of Microorganisms (GCM) 10K type strain sequencing project: providing services to taxonomists for standard genome sequencing and annotation.</title>
        <authorList>
            <consortium name="The Broad Institute Genomics Platform"/>
            <consortium name="The Broad Institute Genome Sequencing Center for Infectious Disease"/>
            <person name="Wu L."/>
            <person name="Ma J."/>
        </authorList>
    </citation>
    <scope>NUCLEOTIDE SEQUENCE [LARGE SCALE GENOMIC DNA]</scope>
    <source>
        <strain evidence="5">JCM 17656</strain>
    </source>
</reference>
<proteinExistence type="predicted"/>
<evidence type="ECO:0000313" key="4">
    <source>
        <dbReference type="EMBL" id="GAA3529192.1"/>
    </source>
</evidence>
<keyword evidence="5" id="KW-1185">Reference proteome</keyword>
<feature type="domain" description="NodB homology" evidence="3">
    <location>
        <begin position="76"/>
        <end position="253"/>
    </location>
</feature>
<dbReference type="InterPro" id="IPR050248">
    <property type="entry name" value="Polysacc_deacetylase_ArnD"/>
</dbReference>
<organism evidence="4 5">
    <name type="scientific">Streptomyces osmaniensis</name>
    <dbReference type="NCBI Taxonomy" id="593134"/>
    <lineage>
        <taxon>Bacteria</taxon>
        <taxon>Bacillati</taxon>
        <taxon>Actinomycetota</taxon>
        <taxon>Actinomycetes</taxon>
        <taxon>Kitasatosporales</taxon>
        <taxon>Streptomycetaceae</taxon>
        <taxon>Streptomyces</taxon>
    </lineage>
</organism>
<comment type="caution">
    <text evidence="4">The sequence shown here is derived from an EMBL/GenBank/DDBJ whole genome shotgun (WGS) entry which is preliminary data.</text>
</comment>
<accession>A0ABP6V980</accession>